<evidence type="ECO:0000256" key="13">
    <source>
        <dbReference type="ARBA" id="ARBA00050524"/>
    </source>
</evidence>
<dbReference type="Gene3D" id="2.40.50.140">
    <property type="entry name" value="Nucleic acid-binding proteins"/>
    <property type="match status" value="1"/>
</dbReference>
<feature type="region of interest" description="Disordered" evidence="16">
    <location>
        <begin position="1"/>
        <end position="345"/>
    </location>
</feature>
<keyword evidence="8" id="KW-0479">Metal-binding</keyword>
<dbReference type="CDD" id="cd04453">
    <property type="entry name" value="S1_RNase_E"/>
    <property type="match status" value="1"/>
</dbReference>
<dbReference type="InterPro" id="IPR004659">
    <property type="entry name" value="RNase_E/G"/>
</dbReference>
<keyword evidence="9" id="KW-0378">Hydrolase</keyword>
<dbReference type="FunFam" id="2.40.50.140:FF:000066">
    <property type="entry name" value="Ribonuclease E"/>
    <property type="match status" value="1"/>
</dbReference>
<evidence type="ECO:0000256" key="7">
    <source>
        <dbReference type="ARBA" id="ARBA00022694"/>
    </source>
</evidence>
<dbReference type="GO" id="GO:0046872">
    <property type="term" value="F:metal ion binding"/>
    <property type="evidence" value="ECO:0007669"/>
    <property type="project" value="UniProtKB-KW"/>
</dbReference>
<dbReference type="InterPro" id="IPR003029">
    <property type="entry name" value="S1_domain"/>
</dbReference>
<evidence type="ECO:0000313" key="19">
    <source>
        <dbReference type="Proteomes" id="UP001140076"/>
    </source>
</evidence>
<evidence type="ECO:0000256" key="9">
    <source>
        <dbReference type="ARBA" id="ARBA00022801"/>
    </source>
</evidence>
<feature type="compositionally biased region" description="Basic residues" evidence="16">
    <location>
        <begin position="218"/>
        <end position="232"/>
    </location>
</feature>
<evidence type="ECO:0000259" key="17">
    <source>
        <dbReference type="PROSITE" id="PS50126"/>
    </source>
</evidence>
<feature type="domain" description="S1 motif" evidence="17">
    <location>
        <begin position="399"/>
        <end position="482"/>
    </location>
</feature>
<gene>
    <name evidence="18" type="ORF">LG943_11570</name>
</gene>
<evidence type="ECO:0000256" key="2">
    <source>
        <dbReference type="ARBA" id="ARBA00001947"/>
    </source>
</evidence>
<evidence type="ECO:0000313" key="18">
    <source>
        <dbReference type="EMBL" id="MDA0564956.1"/>
    </source>
</evidence>
<evidence type="ECO:0000256" key="5">
    <source>
        <dbReference type="ARBA" id="ARBA00022490"/>
    </source>
</evidence>
<feature type="compositionally biased region" description="Acidic residues" evidence="16">
    <location>
        <begin position="920"/>
        <end position="931"/>
    </location>
</feature>
<feature type="region of interest" description="Disordered" evidence="16">
    <location>
        <begin position="773"/>
        <end position="961"/>
    </location>
</feature>
<organism evidence="18 19">
    <name type="scientific">Streptomonospora mangrovi</name>
    <dbReference type="NCBI Taxonomy" id="2883123"/>
    <lineage>
        <taxon>Bacteria</taxon>
        <taxon>Bacillati</taxon>
        <taxon>Actinomycetota</taxon>
        <taxon>Actinomycetes</taxon>
        <taxon>Streptosporangiales</taxon>
        <taxon>Nocardiopsidaceae</taxon>
        <taxon>Streptomonospora</taxon>
    </lineage>
</organism>
<comment type="similarity">
    <text evidence="4">Belongs to the RNase E/G family.</text>
</comment>
<dbReference type="GO" id="GO:0006364">
    <property type="term" value="P:rRNA processing"/>
    <property type="evidence" value="ECO:0007669"/>
    <property type="project" value="TreeGrafter"/>
</dbReference>
<reference evidence="18" key="1">
    <citation type="submission" date="2021-10" db="EMBL/GenBank/DDBJ databases">
        <title>Streptomonospora sp. nov., isolated from mangrove soil.</title>
        <authorList>
            <person name="Chen X."/>
            <person name="Ge X."/>
            <person name="Liu W."/>
        </authorList>
    </citation>
    <scope>NUCLEOTIDE SEQUENCE</scope>
    <source>
        <strain evidence="18">S1-112</strain>
    </source>
</reference>
<keyword evidence="5" id="KW-0963">Cytoplasm</keyword>
<protein>
    <recommendedName>
        <fullName evidence="15">Ribonuclease E</fullName>
        <ecNumber evidence="14">3.1.26.12</ecNumber>
    </recommendedName>
</protein>
<dbReference type="PANTHER" id="PTHR30001">
    <property type="entry name" value="RIBONUCLEASE"/>
    <property type="match status" value="1"/>
</dbReference>
<keyword evidence="6" id="KW-0507">mRNA processing</keyword>
<feature type="compositionally biased region" description="Acidic residues" evidence="16">
    <location>
        <begin position="831"/>
        <end position="847"/>
    </location>
</feature>
<dbReference type="InterPro" id="IPR012340">
    <property type="entry name" value="NA-bd_OB-fold"/>
</dbReference>
<dbReference type="NCBIfam" id="TIGR00757">
    <property type="entry name" value="RNaseEG"/>
    <property type="match status" value="1"/>
</dbReference>
<keyword evidence="11" id="KW-0460">Magnesium</keyword>
<dbReference type="GO" id="GO:0008033">
    <property type="term" value="P:tRNA processing"/>
    <property type="evidence" value="ECO:0007669"/>
    <property type="project" value="UniProtKB-KW"/>
</dbReference>
<feature type="compositionally biased region" description="Low complexity" evidence="16">
    <location>
        <begin position="812"/>
        <end position="830"/>
    </location>
</feature>
<evidence type="ECO:0000256" key="3">
    <source>
        <dbReference type="ARBA" id="ARBA00004496"/>
    </source>
</evidence>
<dbReference type="InterPro" id="IPR019307">
    <property type="entry name" value="RNA-bd_AU-1/RNase_E/G"/>
</dbReference>
<comment type="caution">
    <text evidence="18">The sequence shown here is derived from an EMBL/GenBank/DDBJ whole genome shotgun (WGS) entry which is preliminary data.</text>
</comment>
<dbReference type="SMART" id="SM00316">
    <property type="entry name" value="S1"/>
    <property type="match status" value="1"/>
</dbReference>
<feature type="compositionally biased region" description="Basic and acidic residues" evidence="16">
    <location>
        <begin position="305"/>
        <end position="316"/>
    </location>
</feature>
<dbReference type="Pfam" id="PF10150">
    <property type="entry name" value="RNase_E_G"/>
    <property type="match status" value="1"/>
</dbReference>
<dbReference type="EC" id="3.1.26.12" evidence="14"/>
<feature type="compositionally biased region" description="Basic residues" evidence="16">
    <location>
        <begin position="854"/>
        <end position="864"/>
    </location>
</feature>
<comment type="cofactor">
    <cofactor evidence="1">
        <name>Mg(2+)</name>
        <dbReference type="ChEBI" id="CHEBI:18420"/>
    </cofactor>
</comment>
<evidence type="ECO:0000256" key="14">
    <source>
        <dbReference type="ARBA" id="ARBA00066879"/>
    </source>
</evidence>
<dbReference type="GO" id="GO:0006397">
    <property type="term" value="P:mRNA processing"/>
    <property type="evidence" value="ECO:0007669"/>
    <property type="project" value="UniProtKB-KW"/>
</dbReference>
<evidence type="ECO:0000256" key="11">
    <source>
        <dbReference type="ARBA" id="ARBA00022842"/>
    </source>
</evidence>
<dbReference type="SUPFAM" id="SSF50249">
    <property type="entry name" value="Nucleic acid-binding proteins"/>
    <property type="match status" value="1"/>
</dbReference>
<feature type="compositionally biased region" description="Acidic residues" evidence="16">
    <location>
        <begin position="192"/>
        <end position="213"/>
    </location>
</feature>
<keyword evidence="7" id="KW-0819">tRNA processing</keyword>
<feature type="compositionally biased region" description="Low complexity" evidence="16">
    <location>
        <begin position="10"/>
        <end position="36"/>
    </location>
</feature>
<evidence type="ECO:0000256" key="1">
    <source>
        <dbReference type="ARBA" id="ARBA00001946"/>
    </source>
</evidence>
<proteinExistence type="inferred from homology"/>
<feature type="compositionally biased region" description="Basic and acidic residues" evidence="16">
    <location>
        <begin position="326"/>
        <end position="343"/>
    </location>
</feature>
<dbReference type="AlphaFoldDB" id="A0A9X3SN88"/>
<accession>A0A9X3SN88</accession>
<feature type="compositionally biased region" description="Low complexity" evidence="16">
    <location>
        <begin position="112"/>
        <end position="130"/>
    </location>
</feature>
<keyword evidence="12" id="KW-0694">RNA-binding</keyword>
<feature type="compositionally biased region" description="Basic and acidic residues" evidence="16">
    <location>
        <begin position="233"/>
        <end position="246"/>
    </location>
</feature>
<feature type="compositionally biased region" description="Low complexity" evidence="16">
    <location>
        <begin position="66"/>
        <end position="76"/>
    </location>
</feature>
<dbReference type="Proteomes" id="UP001140076">
    <property type="component" value="Unassembled WGS sequence"/>
</dbReference>
<dbReference type="GO" id="GO:0008995">
    <property type="term" value="F:ribonuclease E activity"/>
    <property type="evidence" value="ECO:0007669"/>
    <property type="project" value="UniProtKB-EC"/>
</dbReference>
<comment type="subcellular location">
    <subcellularLocation>
        <location evidence="3">Cytoplasm</location>
    </subcellularLocation>
</comment>
<keyword evidence="19" id="KW-1185">Reference proteome</keyword>
<feature type="compositionally biased region" description="Low complexity" evidence="16">
    <location>
        <begin position="179"/>
        <end position="191"/>
    </location>
</feature>
<dbReference type="PANTHER" id="PTHR30001:SF0">
    <property type="entry name" value="RIBONUCLEASE G"/>
    <property type="match status" value="1"/>
</dbReference>
<feature type="compositionally biased region" description="Low complexity" evidence="16">
    <location>
        <begin position="950"/>
        <end position="961"/>
    </location>
</feature>
<feature type="compositionally biased region" description="Low complexity" evidence="16">
    <location>
        <begin position="891"/>
        <end position="919"/>
    </location>
</feature>
<evidence type="ECO:0000256" key="15">
    <source>
        <dbReference type="ARBA" id="ARBA00072999"/>
    </source>
</evidence>
<name>A0A9X3SN88_9ACTN</name>
<dbReference type="GO" id="GO:0005737">
    <property type="term" value="C:cytoplasm"/>
    <property type="evidence" value="ECO:0007669"/>
    <property type="project" value="UniProtKB-SubCell"/>
</dbReference>
<keyword evidence="10" id="KW-0862">Zinc</keyword>
<comment type="cofactor">
    <cofactor evidence="2">
        <name>Zn(2+)</name>
        <dbReference type="ChEBI" id="CHEBI:29105"/>
    </cofactor>
</comment>
<dbReference type="PROSITE" id="PS50126">
    <property type="entry name" value="S1"/>
    <property type="match status" value="1"/>
</dbReference>
<evidence type="ECO:0000256" key="10">
    <source>
        <dbReference type="ARBA" id="ARBA00022833"/>
    </source>
</evidence>
<evidence type="ECO:0000256" key="4">
    <source>
        <dbReference type="ARBA" id="ARBA00005522"/>
    </source>
</evidence>
<sequence length="961" mass="102652">MLENEPNSGAESTAGTTETTVAEAAPAARTATFAPPQEAEVKVSGPSRRRGALRSAGPPPEPGPVVPAGTGPLTTVAGQPALEDTDPTQTAPDTGAAEAERAPRRRTRTARTARAGTGARARAADPAAAEAADDDTGQAAEPAASGDDSRVAPEATGAAFQPPMVLFQPPVAPPEPARAESNGSSAAAPADDSAEELEDDTEAEAETDDDYADDDRPSRRRRRRGGRGRGRSRTGEDDGEPERAGEAAEAEEPDTETPAATAPADEGADSGSETGSRRRRRRRRRSSGEGDEAPGQDDPPNTVVRVREPRVGKPIEDEVQSVKGSTRLEAKKQRRREGREQGRRRAPIITESEFLARRESVKRDLVIRRLGERTQIAVLEDDVLVEHYVDRAAHKSLVGNVYLGRVQNVLPSMEAAFVDIGKGRNAVLYAGEVNWDASGLEGQPKRIESVLKSGQSVLVQVTKDPMGHKGARLTSQISLPGRYLVYVPDGSMTGISRKLPDKERARLKQILKKVMPENAGVIVRTAAEGASEEELERDISRLAAQWDSIKRKSRSASAPSLLNSEPDLTVRVVRDVFNEDFSSLVVAGGEAWDTVREYVDYVAPHLAERLSHWTEDRDVFDAYRIDEQIAKALERKVWLPSGGSLVIDRTEAMTVVDVNTGKFTGQGGNLEETVTKNNLEAAEEIVRQLRLRDIGGIIVIDFIDMVLESNRDLVLRRMLECLSRDRTKHQVAEVTSLGLVQMTRKRVGQGLLEAFSHSCEHCNGRGLVISTEPVGVKANGSGSGGGRKKKGKGDKDRAEQPAAEESPEPAVDEPLGGTEPEPVAGVAAAVEAEDAVEEPDEAVEPAEAEPAPAKAKRSRTAKSAKAKETGKTTARRSRKAKQEESAEGEAAEGAAAEPDAPAAPQADADTAPAGSAEPGEPADSDAADSADPDSSAEQRPRRRRTRRTKTTTAESAVAEAT</sequence>
<evidence type="ECO:0000256" key="6">
    <source>
        <dbReference type="ARBA" id="ARBA00022664"/>
    </source>
</evidence>
<dbReference type="GO" id="GO:0003723">
    <property type="term" value="F:RNA binding"/>
    <property type="evidence" value="ECO:0007669"/>
    <property type="project" value="UniProtKB-KW"/>
</dbReference>
<comment type="catalytic activity">
    <reaction evidence="13">
        <text>Endonucleolytic cleavage of single-stranded RNA in A- and U-rich regions.</text>
        <dbReference type="EC" id="3.1.26.12"/>
    </reaction>
</comment>
<evidence type="ECO:0000256" key="8">
    <source>
        <dbReference type="ARBA" id="ARBA00022723"/>
    </source>
</evidence>
<feature type="compositionally biased region" description="Low complexity" evidence="16">
    <location>
        <begin position="256"/>
        <end position="265"/>
    </location>
</feature>
<dbReference type="EMBL" id="JAJAQC010000016">
    <property type="protein sequence ID" value="MDA0564956.1"/>
    <property type="molecule type" value="Genomic_DNA"/>
</dbReference>
<evidence type="ECO:0000256" key="12">
    <source>
        <dbReference type="ARBA" id="ARBA00022884"/>
    </source>
</evidence>
<evidence type="ECO:0000256" key="16">
    <source>
        <dbReference type="SAM" id="MobiDB-lite"/>
    </source>
</evidence>
<dbReference type="RefSeq" id="WP_270072230.1">
    <property type="nucleotide sequence ID" value="NZ_JAJAQC010000016.1"/>
</dbReference>
<feature type="compositionally biased region" description="Basic residues" evidence="16">
    <location>
        <begin position="940"/>
        <end position="949"/>
    </location>
</feature>